<dbReference type="InterPro" id="IPR019190">
    <property type="entry name" value="EXOV"/>
</dbReference>
<evidence type="ECO:0000256" key="4">
    <source>
        <dbReference type="ARBA" id="ARBA00022485"/>
    </source>
</evidence>
<keyword evidence="6 8" id="KW-0378">Hydrolase</keyword>
<keyword evidence="4" id="KW-0408">Iron</keyword>
<evidence type="ECO:0000256" key="2">
    <source>
        <dbReference type="ARBA" id="ARBA00009797"/>
    </source>
</evidence>
<evidence type="ECO:0000256" key="7">
    <source>
        <dbReference type="SAM" id="MobiDB-lite"/>
    </source>
</evidence>
<evidence type="ECO:0000256" key="1">
    <source>
        <dbReference type="ARBA" id="ARBA00001966"/>
    </source>
</evidence>
<comment type="subunit">
    <text evidence="3">Monomer.</text>
</comment>
<feature type="region of interest" description="Disordered" evidence="7">
    <location>
        <begin position="1"/>
        <end position="29"/>
    </location>
</feature>
<name>A0ABR1YFV5_9PEZI</name>
<dbReference type="PANTHER" id="PTHR14464:SF4">
    <property type="entry name" value="EXONUCLEASE V"/>
    <property type="match status" value="1"/>
</dbReference>
<keyword evidence="4" id="KW-0411">Iron-sulfur</keyword>
<protein>
    <submittedName>
        <fullName evidence="8">Exonuclease V</fullName>
    </submittedName>
</protein>
<proteinExistence type="inferred from homology"/>
<comment type="cofactor">
    <cofactor evidence="1">
        <name>[4Fe-4S] cluster</name>
        <dbReference type="ChEBI" id="CHEBI:49883"/>
    </cofactor>
</comment>
<dbReference type="Pfam" id="PF09810">
    <property type="entry name" value="Exo5"/>
    <property type="match status" value="1"/>
</dbReference>
<keyword evidence="4" id="KW-0479">Metal-binding</keyword>
<evidence type="ECO:0000256" key="6">
    <source>
        <dbReference type="ARBA" id="ARBA00022839"/>
    </source>
</evidence>
<feature type="compositionally biased region" description="Basic and acidic residues" evidence="7">
    <location>
        <begin position="126"/>
        <end position="136"/>
    </location>
</feature>
<evidence type="ECO:0000256" key="5">
    <source>
        <dbReference type="ARBA" id="ARBA00022722"/>
    </source>
</evidence>
<dbReference type="EMBL" id="JBBWRZ010000010">
    <property type="protein sequence ID" value="KAK8227189.1"/>
    <property type="molecule type" value="Genomic_DNA"/>
</dbReference>
<feature type="region of interest" description="Disordered" evidence="7">
    <location>
        <begin position="249"/>
        <end position="273"/>
    </location>
</feature>
<dbReference type="PANTHER" id="PTHR14464">
    <property type="entry name" value="EXONUCLEASE V"/>
    <property type="match status" value="1"/>
</dbReference>
<feature type="compositionally biased region" description="Polar residues" evidence="7">
    <location>
        <begin position="108"/>
        <end position="118"/>
    </location>
</feature>
<evidence type="ECO:0000256" key="3">
    <source>
        <dbReference type="ARBA" id="ARBA00011245"/>
    </source>
</evidence>
<dbReference type="GO" id="GO:0004527">
    <property type="term" value="F:exonuclease activity"/>
    <property type="evidence" value="ECO:0007669"/>
    <property type="project" value="UniProtKB-KW"/>
</dbReference>
<comment type="caution">
    <text evidence="8">The sequence shown here is derived from an EMBL/GenBank/DDBJ whole genome shotgun (WGS) entry which is preliminary data.</text>
</comment>
<reference evidence="8 9" key="1">
    <citation type="submission" date="2024-04" db="EMBL/GenBank/DDBJ databases">
        <title>Phyllosticta paracitricarpa is synonymous to the EU quarantine fungus P. citricarpa based on phylogenomic analyses.</title>
        <authorList>
            <consortium name="Lawrence Berkeley National Laboratory"/>
            <person name="Van Ingen-Buijs V.A."/>
            <person name="Van Westerhoven A.C."/>
            <person name="Haridas S."/>
            <person name="Skiadas P."/>
            <person name="Martin F."/>
            <person name="Groenewald J.Z."/>
            <person name="Crous P.W."/>
            <person name="Seidl M.F."/>
        </authorList>
    </citation>
    <scope>NUCLEOTIDE SEQUENCE [LARGE SCALE GENOMIC DNA]</scope>
    <source>
        <strain evidence="8 9">CBS 123374</strain>
    </source>
</reference>
<feature type="region of interest" description="Disordered" evidence="7">
    <location>
        <begin position="104"/>
        <end position="136"/>
    </location>
</feature>
<keyword evidence="5" id="KW-0540">Nuclease</keyword>
<comment type="similarity">
    <text evidence="2">Belongs to the EXO5 family.</text>
</comment>
<keyword evidence="6 8" id="KW-0269">Exonuclease</keyword>
<evidence type="ECO:0000313" key="8">
    <source>
        <dbReference type="EMBL" id="KAK8227189.1"/>
    </source>
</evidence>
<accession>A0ABR1YFV5</accession>
<dbReference type="Proteomes" id="UP001492380">
    <property type="component" value="Unassembled WGS sequence"/>
</dbReference>
<organism evidence="8 9">
    <name type="scientific">Phyllosticta capitalensis</name>
    <dbReference type="NCBI Taxonomy" id="121624"/>
    <lineage>
        <taxon>Eukaryota</taxon>
        <taxon>Fungi</taxon>
        <taxon>Dikarya</taxon>
        <taxon>Ascomycota</taxon>
        <taxon>Pezizomycotina</taxon>
        <taxon>Dothideomycetes</taxon>
        <taxon>Dothideomycetes incertae sedis</taxon>
        <taxon>Botryosphaeriales</taxon>
        <taxon>Phyllostictaceae</taxon>
        <taxon>Phyllosticta</taxon>
    </lineage>
</organism>
<evidence type="ECO:0000313" key="9">
    <source>
        <dbReference type="Proteomes" id="UP001492380"/>
    </source>
</evidence>
<sequence>MAQDEIQLESHTEPVDTSDYGSDLDSEGEQQLIEVLARLESSKVKPAVLDTHDNAPLPVSRLHRSRPHPVGVLEIQTSLDGCAEGHGEQVVDCDACSALARNLESSEKTNPGNAQAESAVSAEPPPDERSPLERFRTLPKKPLSVTDIVSPAWCELQYWYSLTKHGRKRRTPAMKEGSRVHKTLEEEVHTTVEVLVKTREDAWGLKIWNIIQGLRTLRNLGFTRELEVWGVVDGQVVNGIIDELSYTRPDTRRRRKSRSPSPELEGNDAQPSDGQIQQVFITDVKTRGSKTLPTGASLRPTEMQLMLYRKLLLNLATNQVDAETVLARYRLKPHDLFTDAFIAEVAGLDFNFREGTPPDEDTAMMNSQHDSLSELLAHNSLTKLWQLMIQEFARAMPGPDAVSSLLRAEFRDQKTGEYIGNKFFDYNEDTLGRYLSDEMSWWRGERGAKGVDIEEAFKCRFCEFAEVCDWRKNKVDEALNKYRQRSAPREQSAAAT</sequence>
<keyword evidence="4" id="KW-0004">4Fe-4S</keyword>
<gene>
    <name evidence="8" type="ORF">HDK90DRAFT_51410</name>
</gene>
<keyword evidence="9" id="KW-1185">Reference proteome</keyword>